<evidence type="ECO:0000313" key="5">
    <source>
        <dbReference type="EMBL" id="TCS94741.1"/>
    </source>
</evidence>
<feature type="active site" description="Proton donor" evidence="1">
    <location>
        <position position="422"/>
    </location>
</feature>
<dbReference type="PANTHER" id="PTHR45726">
    <property type="entry name" value="LEUKOTRIENE A-4 HYDROLASE"/>
    <property type="match status" value="1"/>
</dbReference>
<dbReference type="InterPro" id="IPR034015">
    <property type="entry name" value="M1_LTA4H"/>
</dbReference>
<evidence type="ECO:0000256" key="3">
    <source>
        <dbReference type="SAM" id="SignalP"/>
    </source>
</evidence>
<dbReference type="InterPro" id="IPR042097">
    <property type="entry name" value="Aminopeptidase_N-like_N_sf"/>
</dbReference>
<dbReference type="SUPFAM" id="SSF63737">
    <property type="entry name" value="Leukotriene A4 hydrolase N-terminal domain"/>
    <property type="match status" value="1"/>
</dbReference>
<comment type="cofactor">
    <cofactor evidence="2">
        <name>Zn(2+)</name>
        <dbReference type="ChEBI" id="CHEBI:29105"/>
    </cofactor>
    <text evidence="2">Binds 1 zinc ion per subunit.</text>
</comment>
<organism evidence="5 6">
    <name type="scientific">Hazenella coriacea</name>
    <dbReference type="NCBI Taxonomy" id="1179467"/>
    <lineage>
        <taxon>Bacteria</taxon>
        <taxon>Bacillati</taxon>
        <taxon>Bacillota</taxon>
        <taxon>Bacilli</taxon>
        <taxon>Bacillales</taxon>
        <taxon>Thermoactinomycetaceae</taxon>
        <taxon>Hazenella</taxon>
    </lineage>
</organism>
<evidence type="ECO:0000313" key="6">
    <source>
        <dbReference type="Proteomes" id="UP000294937"/>
    </source>
</evidence>
<protein>
    <submittedName>
        <fullName evidence="5">Peptidase M1-like protein</fullName>
    </submittedName>
</protein>
<keyword evidence="6" id="KW-1185">Reference proteome</keyword>
<dbReference type="SUPFAM" id="SSF55486">
    <property type="entry name" value="Metalloproteases ('zincins'), catalytic domain"/>
    <property type="match status" value="1"/>
</dbReference>
<keyword evidence="2" id="KW-0862">Zinc</keyword>
<keyword evidence="2" id="KW-0479">Metal-binding</keyword>
<dbReference type="InterPro" id="IPR027268">
    <property type="entry name" value="Peptidase_M4/M1_CTD_sf"/>
</dbReference>
<feature type="binding site" evidence="2">
    <location>
        <position position="341"/>
    </location>
    <ligand>
        <name>Zn(2+)</name>
        <dbReference type="ChEBI" id="CHEBI:29105"/>
        <note>catalytic</note>
    </ligand>
</feature>
<accession>A0A4R3L4M5</accession>
<dbReference type="CDD" id="cd09604">
    <property type="entry name" value="M1_APN_like"/>
    <property type="match status" value="1"/>
</dbReference>
<sequence>MKRRFFMFSISAVLVCMAMISTFHETAFPSEHQASSQSPSSMNQVYQSRPQYQIKATYDEKKDQVVGHMVVTLPETRTEPQSHVYFHLYPNAFKDWKYGQESRPTKPGYIQISNLKVNGKAVKEDIKETVMKVNLPNPVKQGESARIAMDFSLQLPHGGTRLNTYKQTAFLAQWYPMLAVQDQEGWHTDPYTTTGDPFYTQMSDFDVTFHIPKGYQVISTGNNQGHEGKSQVTIKQDNVRDFAAVLTKDYEVIKGKSGKVQVNLWYLKGMEKEAPVLHEAAVSGMKYFSEIFGAYPYDEIDIVLGETGYGIAGMEYPGLVTSLPTVPSHQGPTPAINVVVHELAHQWWYGVVGNNQVKEPWLDEGLTTFSEFLYMQEKMNEDEKELLKKATLRTNEINQAVGVTSADSLYKYPDHVYGLMVYIRPTAMMYSLMDEIGRDQVIKIMRTYYETYQFQTATTQDFIKIANQVSGKNLTPFFQKWLYFKQAS</sequence>
<dbReference type="Gene3D" id="1.10.390.10">
    <property type="entry name" value="Neutral Protease Domain 2"/>
    <property type="match status" value="1"/>
</dbReference>
<proteinExistence type="predicted"/>
<comment type="caution">
    <text evidence="5">The sequence shown here is derived from an EMBL/GenBank/DDBJ whole genome shotgun (WGS) entry which is preliminary data.</text>
</comment>
<name>A0A4R3L4M5_9BACL</name>
<dbReference type="PANTHER" id="PTHR45726:SF3">
    <property type="entry name" value="LEUKOTRIENE A-4 HYDROLASE"/>
    <property type="match status" value="1"/>
</dbReference>
<feature type="domain" description="Peptidase M1 membrane alanine aminopeptidase" evidence="4">
    <location>
        <begin position="280"/>
        <end position="481"/>
    </location>
</feature>
<dbReference type="RefSeq" id="WP_131924129.1">
    <property type="nucleotide sequence ID" value="NZ_SMAG01000003.1"/>
</dbReference>
<dbReference type="AlphaFoldDB" id="A0A4R3L4M5"/>
<dbReference type="Pfam" id="PF01433">
    <property type="entry name" value="Peptidase_M1"/>
    <property type="match status" value="1"/>
</dbReference>
<feature type="binding site" evidence="2">
    <location>
        <position position="345"/>
    </location>
    <ligand>
        <name>Zn(2+)</name>
        <dbReference type="ChEBI" id="CHEBI:29105"/>
        <note>catalytic</note>
    </ligand>
</feature>
<dbReference type="Proteomes" id="UP000294937">
    <property type="component" value="Unassembled WGS sequence"/>
</dbReference>
<feature type="chain" id="PRO_5039203683" evidence="3">
    <location>
        <begin position="28"/>
        <end position="488"/>
    </location>
</feature>
<keyword evidence="3" id="KW-0732">Signal</keyword>
<gene>
    <name evidence="5" type="ORF">EDD58_103159</name>
</gene>
<dbReference type="GO" id="GO:0008270">
    <property type="term" value="F:zinc ion binding"/>
    <property type="evidence" value="ECO:0007669"/>
    <property type="project" value="InterPro"/>
</dbReference>
<dbReference type="EMBL" id="SMAG01000003">
    <property type="protein sequence ID" value="TCS94741.1"/>
    <property type="molecule type" value="Genomic_DNA"/>
</dbReference>
<evidence type="ECO:0000256" key="1">
    <source>
        <dbReference type="PIRSR" id="PIRSR634015-1"/>
    </source>
</evidence>
<feature type="active site" description="Proton acceptor" evidence="1">
    <location>
        <position position="342"/>
    </location>
</feature>
<feature type="binding site" evidence="2">
    <location>
        <position position="364"/>
    </location>
    <ligand>
        <name>Zn(2+)</name>
        <dbReference type="ChEBI" id="CHEBI:29105"/>
        <note>catalytic</note>
    </ligand>
</feature>
<evidence type="ECO:0000259" key="4">
    <source>
        <dbReference type="Pfam" id="PF01433"/>
    </source>
</evidence>
<dbReference type="Gene3D" id="2.60.40.1730">
    <property type="entry name" value="tricorn interacting facor f3 domain"/>
    <property type="match status" value="1"/>
</dbReference>
<reference evidence="5 6" key="1">
    <citation type="submission" date="2019-03" db="EMBL/GenBank/DDBJ databases">
        <title>Genomic Encyclopedia of Type Strains, Phase IV (KMG-IV): sequencing the most valuable type-strain genomes for metagenomic binning, comparative biology and taxonomic classification.</title>
        <authorList>
            <person name="Goeker M."/>
        </authorList>
    </citation>
    <scope>NUCLEOTIDE SEQUENCE [LARGE SCALE GENOMIC DNA]</scope>
    <source>
        <strain evidence="5 6">DSM 45707</strain>
    </source>
</reference>
<feature type="signal peptide" evidence="3">
    <location>
        <begin position="1"/>
        <end position="27"/>
    </location>
</feature>
<evidence type="ECO:0000256" key="2">
    <source>
        <dbReference type="PIRSR" id="PIRSR634015-3"/>
    </source>
</evidence>
<dbReference type="OrthoDB" id="9814383at2"/>
<dbReference type="InterPro" id="IPR014782">
    <property type="entry name" value="Peptidase_M1_dom"/>
</dbReference>
<dbReference type="GO" id="GO:0008237">
    <property type="term" value="F:metallopeptidase activity"/>
    <property type="evidence" value="ECO:0007669"/>
    <property type="project" value="InterPro"/>
</dbReference>